<evidence type="ECO:0000256" key="2">
    <source>
        <dbReference type="RuleBase" id="RU000320"/>
    </source>
</evidence>
<feature type="non-terminal residue" evidence="5">
    <location>
        <position position="1"/>
    </location>
</feature>
<dbReference type="EMBL" id="JAACAK010000005">
    <property type="protein sequence ID" value="NIR73654.1"/>
    <property type="molecule type" value="Genomic_DNA"/>
</dbReference>
<evidence type="ECO:0000259" key="4">
    <source>
        <dbReference type="Pfam" id="PF00361"/>
    </source>
</evidence>
<evidence type="ECO:0000256" key="1">
    <source>
        <dbReference type="ARBA" id="ARBA00004127"/>
    </source>
</evidence>
<dbReference type="GO" id="GO:0012505">
    <property type="term" value="C:endomembrane system"/>
    <property type="evidence" value="ECO:0007669"/>
    <property type="project" value="UniProtKB-SubCell"/>
</dbReference>
<sequence>GDLSFAYVDLLNLTLTMREQTWLFAAFALAFAIKVPMVPFHTWLPDAHVEAPTPGSVVLAAVL</sequence>
<keyword evidence="3" id="KW-1133">Transmembrane helix</keyword>
<accession>A0AAE4Z5D5</accession>
<dbReference type="GO" id="GO:0048039">
    <property type="term" value="F:ubiquinone binding"/>
    <property type="evidence" value="ECO:0007669"/>
    <property type="project" value="TreeGrafter"/>
</dbReference>
<keyword evidence="5" id="KW-0560">Oxidoreductase</keyword>
<feature type="transmembrane region" description="Helical" evidence="3">
    <location>
        <begin position="20"/>
        <end position="38"/>
    </location>
</feature>
<evidence type="ECO:0000313" key="6">
    <source>
        <dbReference type="Proteomes" id="UP000702544"/>
    </source>
</evidence>
<evidence type="ECO:0000313" key="5">
    <source>
        <dbReference type="EMBL" id="NIR73654.1"/>
    </source>
</evidence>
<keyword evidence="3" id="KW-0472">Membrane</keyword>
<dbReference type="PANTHER" id="PTHR43507:SF1">
    <property type="entry name" value="NADH-UBIQUINONE OXIDOREDUCTASE CHAIN 4"/>
    <property type="match status" value="1"/>
</dbReference>
<dbReference type="GO" id="GO:0016020">
    <property type="term" value="C:membrane"/>
    <property type="evidence" value="ECO:0007669"/>
    <property type="project" value="UniProtKB-SubCell"/>
</dbReference>
<dbReference type="EC" id="1.6.5.11" evidence="5"/>
<comment type="caution">
    <text evidence="5">The sequence shown here is derived from an EMBL/GenBank/DDBJ whole genome shotgun (WGS) entry which is preliminary data.</text>
</comment>
<dbReference type="AlphaFoldDB" id="A0AAE4Z5D5"/>
<protein>
    <submittedName>
        <fullName evidence="5">NADH-quinone oxidoreductase subunit M</fullName>
        <ecNumber evidence="5">1.6.5.11</ecNumber>
    </submittedName>
</protein>
<dbReference type="GO" id="GO:0042773">
    <property type="term" value="P:ATP synthesis coupled electron transport"/>
    <property type="evidence" value="ECO:0007669"/>
    <property type="project" value="InterPro"/>
</dbReference>
<dbReference type="Proteomes" id="UP000702544">
    <property type="component" value="Unassembled WGS sequence"/>
</dbReference>
<dbReference type="GO" id="GO:0015990">
    <property type="term" value="P:electron transport coupled proton transport"/>
    <property type="evidence" value="ECO:0007669"/>
    <property type="project" value="TreeGrafter"/>
</dbReference>
<feature type="non-terminal residue" evidence="5">
    <location>
        <position position="63"/>
    </location>
</feature>
<name>A0AAE4Z5D5_9BACT</name>
<dbReference type="InterPro" id="IPR001750">
    <property type="entry name" value="ND/Mrp_TM"/>
</dbReference>
<dbReference type="Pfam" id="PF00361">
    <property type="entry name" value="Proton_antipo_M"/>
    <property type="match status" value="1"/>
</dbReference>
<gene>
    <name evidence="5" type="ORF">GWO12_00850</name>
</gene>
<organism evidence="5 6">
    <name type="scientific">Candidatus Kutchimonas denitrificans</name>
    <dbReference type="NCBI Taxonomy" id="3056748"/>
    <lineage>
        <taxon>Bacteria</taxon>
        <taxon>Pseudomonadati</taxon>
        <taxon>Gemmatimonadota</taxon>
        <taxon>Gemmatimonadia</taxon>
        <taxon>Candidatus Palauibacterales</taxon>
        <taxon>Candidatus Palauibacteraceae</taxon>
        <taxon>Candidatus Kutchimonas</taxon>
    </lineage>
</organism>
<dbReference type="PANTHER" id="PTHR43507">
    <property type="entry name" value="NADH-UBIQUINONE OXIDOREDUCTASE CHAIN 4"/>
    <property type="match status" value="1"/>
</dbReference>
<proteinExistence type="predicted"/>
<dbReference type="GO" id="GO:0008137">
    <property type="term" value="F:NADH dehydrogenase (ubiquinone) activity"/>
    <property type="evidence" value="ECO:0007669"/>
    <property type="project" value="InterPro"/>
</dbReference>
<evidence type="ECO:0000256" key="3">
    <source>
        <dbReference type="SAM" id="Phobius"/>
    </source>
</evidence>
<dbReference type="GO" id="GO:0003954">
    <property type="term" value="F:NADH dehydrogenase activity"/>
    <property type="evidence" value="ECO:0007669"/>
    <property type="project" value="TreeGrafter"/>
</dbReference>
<reference evidence="5 6" key="1">
    <citation type="submission" date="2020-01" db="EMBL/GenBank/DDBJ databases">
        <title>Genomes assembled from Gulf of Kutch pelagic sediment metagenomes.</title>
        <authorList>
            <person name="Chandrashekar M."/>
            <person name="Mahajan M.S."/>
            <person name="Dave K.J."/>
            <person name="Vatsa P."/>
            <person name="Nathani N.M."/>
        </authorList>
    </citation>
    <scope>NUCLEOTIDE SEQUENCE [LARGE SCALE GENOMIC DNA]</scope>
    <source>
        <strain evidence="5">KS3-K002</strain>
    </source>
</reference>
<comment type="subcellular location">
    <subcellularLocation>
        <location evidence="1">Endomembrane system</location>
        <topology evidence="1">Multi-pass membrane protein</topology>
    </subcellularLocation>
    <subcellularLocation>
        <location evidence="2">Membrane</location>
        <topology evidence="2">Multi-pass membrane protein</topology>
    </subcellularLocation>
</comment>
<dbReference type="InterPro" id="IPR003918">
    <property type="entry name" value="NADH_UbQ_OxRdtase"/>
</dbReference>
<feature type="domain" description="NADH:quinone oxidoreductase/Mrp antiporter transmembrane" evidence="4">
    <location>
        <begin position="1"/>
        <end position="63"/>
    </location>
</feature>
<keyword evidence="2 3" id="KW-0812">Transmembrane</keyword>